<keyword evidence="2" id="KW-0378">Hydrolase</keyword>
<dbReference type="RefSeq" id="WP_036631174.1">
    <property type="nucleotide sequence ID" value="NZ_CP103128.1"/>
</dbReference>
<dbReference type="PANTHER" id="PTHR46018:SF2">
    <property type="entry name" value="ZINC PHOSPHODIESTERASE ELAC PROTEIN 1"/>
    <property type="match status" value="1"/>
</dbReference>
<dbReference type="Gene3D" id="3.60.15.10">
    <property type="entry name" value="Ribonuclease Z/Hydroxyacylglutathione hydrolase-like"/>
    <property type="match status" value="1"/>
</dbReference>
<dbReference type="Pfam" id="PF23023">
    <property type="entry name" value="Anti-Pycsar_Apyc1"/>
    <property type="match status" value="1"/>
</dbReference>
<gene>
    <name evidence="2" type="ORF">GKD66_09330</name>
</gene>
<reference evidence="2 3" key="1">
    <citation type="journal article" date="2019" name="Nat. Med.">
        <title>A library of human gut bacterial isolates paired with longitudinal multiomics data enables mechanistic microbiome research.</title>
        <authorList>
            <person name="Poyet M."/>
            <person name="Groussin M."/>
            <person name="Gibbons S.M."/>
            <person name="Avila-Pacheco J."/>
            <person name="Jiang X."/>
            <person name="Kearney S.M."/>
            <person name="Perrotta A.R."/>
            <person name="Berdy B."/>
            <person name="Zhao S."/>
            <person name="Lieberman T.D."/>
            <person name="Swanson P.K."/>
            <person name="Smith M."/>
            <person name="Roesemann S."/>
            <person name="Alexander J.E."/>
            <person name="Rich S.A."/>
            <person name="Livny J."/>
            <person name="Vlamakis H."/>
            <person name="Clish C."/>
            <person name="Bullock K."/>
            <person name="Deik A."/>
            <person name="Scott J."/>
            <person name="Pierce K.A."/>
            <person name="Xavier R.J."/>
            <person name="Alm E.J."/>
        </authorList>
    </citation>
    <scope>NUCLEOTIDE SEQUENCE [LARGE SCALE GENOMIC DNA]</scope>
    <source>
        <strain evidence="2 3">BIOML-A32</strain>
    </source>
</reference>
<sequence length="272" mass="30912">MKKDRTELIMLGTGNATVTRCYNTCFILQTEKTVLLVDAGGGNGILNQLEKANVPIDRIHDMFVTHAHTDHILGAIWIIRIIAQRALKGQYSNIFHVYGHDKVLLVLDQICHMTLPTSVIAAINKYVQFHEVEDNDTWQVGDLGLQCFDIASTKEKQYGFRALLPDGQTLVCLGDEPYNERNRTYAEGADWLLCEAFCLYKDRERFKPYEKHHSTALDAGRLAQQLGVKNLLLYHTEDKTLDTRKKSYTEETSLEFTGTVHVPDDLEKIPLS</sequence>
<dbReference type="AlphaFoldDB" id="A0A7K0HJJ9"/>
<dbReference type="SUPFAM" id="SSF56281">
    <property type="entry name" value="Metallo-hydrolase/oxidoreductase"/>
    <property type="match status" value="1"/>
</dbReference>
<comment type="caution">
    <text evidence="2">The sequence shown here is derived from an EMBL/GenBank/DDBJ whole genome shotgun (WGS) entry which is preliminary data.</text>
</comment>
<evidence type="ECO:0000259" key="1">
    <source>
        <dbReference type="SMART" id="SM00849"/>
    </source>
</evidence>
<name>A0A7K0HJJ9_PARDI</name>
<evidence type="ECO:0000313" key="3">
    <source>
        <dbReference type="Proteomes" id="UP000441358"/>
    </source>
</evidence>
<dbReference type="SMART" id="SM00849">
    <property type="entry name" value="Lactamase_B"/>
    <property type="match status" value="1"/>
</dbReference>
<dbReference type="InterPro" id="IPR001279">
    <property type="entry name" value="Metallo-B-lactamas"/>
</dbReference>
<protein>
    <submittedName>
        <fullName evidence="2">MBL fold metallo-hydrolase</fullName>
    </submittedName>
</protein>
<feature type="domain" description="Metallo-beta-lactamase" evidence="1">
    <location>
        <begin position="22"/>
        <end position="213"/>
    </location>
</feature>
<proteinExistence type="predicted"/>
<dbReference type="EMBL" id="WKMC01000005">
    <property type="protein sequence ID" value="MRZ50418.1"/>
    <property type="molecule type" value="Genomic_DNA"/>
</dbReference>
<accession>A0A7K0HJJ9</accession>
<dbReference type="InterPro" id="IPR036866">
    <property type="entry name" value="RibonucZ/Hydroxyglut_hydro"/>
</dbReference>
<dbReference type="Proteomes" id="UP000441358">
    <property type="component" value="Unassembled WGS sequence"/>
</dbReference>
<dbReference type="PANTHER" id="PTHR46018">
    <property type="entry name" value="ZINC PHOSPHODIESTERASE ELAC PROTEIN 1"/>
    <property type="match status" value="1"/>
</dbReference>
<evidence type="ECO:0000313" key="2">
    <source>
        <dbReference type="EMBL" id="MRZ50418.1"/>
    </source>
</evidence>
<organism evidence="2 3">
    <name type="scientific">Parabacteroides distasonis</name>
    <dbReference type="NCBI Taxonomy" id="823"/>
    <lineage>
        <taxon>Bacteria</taxon>
        <taxon>Pseudomonadati</taxon>
        <taxon>Bacteroidota</taxon>
        <taxon>Bacteroidia</taxon>
        <taxon>Bacteroidales</taxon>
        <taxon>Tannerellaceae</taxon>
        <taxon>Parabacteroides</taxon>
    </lineage>
</organism>
<dbReference type="GO" id="GO:0042781">
    <property type="term" value="F:3'-tRNA processing endoribonuclease activity"/>
    <property type="evidence" value="ECO:0007669"/>
    <property type="project" value="TreeGrafter"/>
</dbReference>